<dbReference type="InterPro" id="IPR002504">
    <property type="entry name" value="NADK"/>
</dbReference>
<feature type="binding site" evidence="6">
    <location>
        <position position="206"/>
    </location>
    <ligand>
        <name>NAD(+)</name>
        <dbReference type="ChEBI" id="CHEBI:57540"/>
    </ligand>
</feature>
<reference evidence="7" key="1">
    <citation type="submission" date="2020-10" db="EMBL/GenBank/DDBJ databases">
        <authorList>
            <person name="Gilroy R."/>
        </authorList>
    </citation>
    <scope>NUCLEOTIDE SEQUENCE</scope>
    <source>
        <strain evidence="7">G3-3990</strain>
    </source>
</reference>
<dbReference type="Pfam" id="PF20143">
    <property type="entry name" value="NAD_kinase_C"/>
    <property type="match status" value="1"/>
</dbReference>
<keyword evidence="1 6" id="KW-0808">Transferase</keyword>
<dbReference type="InterPro" id="IPR016064">
    <property type="entry name" value="NAD/diacylglycerol_kinase_sf"/>
</dbReference>
<dbReference type="GO" id="GO:0051287">
    <property type="term" value="F:NAD binding"/>
    <property type="evidence" value="ECO:0007669"/>
    <property type="project" value="UniProtKB-ARBA"/>
</dbReference>
<dbReference type="Pfam" id="PF01513">
    <property type="entry name" value="NAD_kinase"/>
    <property type="match status" value="1"/>
</dbReference>
<proteinExistence type="inferred from homology"/>
<keyword evidence="3 6" id="KW-0521">NADP</keyword>
<dbReference type="GO" id="GO:0046872">
    <property type="term" value="F:metal ion binding"/>
    <property type="evidence" value="ECO:0007669"/>
    <property type="project" value="UniProtKB-UniRule"/>
</dbReference>
<dbReference type="PANTHER" id="PTHR20275">
    <property type="entry name" value="NAD KINASE"/>
    <property type="match status" value="1"/>
</dbReference>
<dbReference type="SUPFAM" id="SSF111331">
    <property type="entry name" value="NAD kinase/diacylglycerol kinase-like"/>
    <property type="match status" value="1"/>
</dbReference>
<dbReference type="NCBIfam" id="NF002521">
    <property type="entry name" value="PRK01911.1"/>
    <property type="match status" value="1"/>
</dbReference>
<evidence type="ECO:0000313" key="7">
    <source>
        <dbReference type="EMBL" id="MBO8459669.1"/>
    </source>
</evidence>
<reference evidence="7" key="2">
    <citation type="journal article" date="2021" name="PeerJ">
        <title>Extensive microbial diversity within the chicken gut microbiome revealed by metagenomics and culture.</title>
        <authorList>
            <person name="Gilroy R."/>
            <person name="Ravi A."/>
            <person name="Getino M."/>
            <person name="Pursley I."/>
            <person name="Horton D.L."/>
            <person name="Alikhan N.F."/>
            <person name="Baker D."/>
            <person name="Gharbi K."/>
            <person name="Hall N."/>
            <person name="Watson M."/>
            <person name="Adriaenssens E.M."/>
            <person name="Foster-Nyarko E."/>
            <person name="Jarju S."/>
            <person name="Secka A."/>
            <person name="Antonio M."/>
            <person name="Oren A."/>
            <person name="Chaudhuri R.R."/>
            <person name="La Ragione R."/>
            <person name="Hildebrand F."/>
            <person name="Pallen M.J."/>
        </authorList>
    </citation>
    <scope>NUCLEOTIDE SEQUENCE</scope>
    <source>
        <strain evidence="7">G3-3990</strain>
    </source>
</reference>
<protein>
    <recommendedName>
        <fullName evidence="6">NAD kinase</fullName>
        <ecNumber evidence="6">2.7.1.23</ecNumber>
    </recommendedName>
    <alternativeName>
        <fullName evidence="6">ATP-dependent NAD kinase</fullName>
    </alternativeName>
</protein>
<dbReference type="GO" id="GO:0005737">
    <property type="term" value="C:cytoplasm"/>
    <property type="evidence" value="ECO:0007669"/>
    <property type="project" value="UniProtKB-SubCell"/>
</dbReference>
<dbReference type="AlphaFoldDB" id="A0A9D9HTU8"/>
<evidence type="ECO:0000256" key="1">
    <source>
        <dbReference type="ARBA" id="ARBA00022679"/>
    </source>
</evidence>
<feature type="binding site" evidence="6">
    <location>
        <begin position="182"/>
        <end position="187"/>
    </location>
    <ligand>
        <name>NAD(+)</name>
        <dbReference type="ChEBI" id="CHEBI:57540"/>
    </ligand>
</feature>
<feature type="binding site" evidence="6">
    <location>
        <position position="171"/>
    </location>
    <ligand>
        <name>NAD(+)</name>
        <dbReference type="ChEBI" id="CHEBI:57540"/>
    </ligand>
</feature>
<dbReference type="EC" id="2.7.1.23" evidence="6"/>
<dbReference type="Gene3D" id="3.40.50.10330">
    <property type="entry name" value="Probable inorganic polyphosphate/atp-NAD kinase, domain 1"/>
    <property type="match status" value="1"/>
</dbReference>
<evidence type="ECO:0000256" key="2">
    <source>
        <dbReference type="ARBA" id="ARBA00022777"/>
    </source>
</evidence>
<dbReference type="Gene3D" id="2.60.200.30">
    <property type="entry name" value="Probable inorganic polyphosphate/atp-NAD kinase, domain 2"/>
    <property type="match status" value="1"/>
</dbReference>
<dbReference type="InterPro" id="IPR017438">
    <property type="entry name" value="ATP-NAD_kinase_N"/>
</dbReference>
<evidence type="ECO:0000256" key="3">
    <source>
        <dbReference type="ARBA" id="ARBA00022857"/>
    </source>
</evidence>
<dbReference type="PANTHER" id="PTHR20275:SF0">
    <property type="entry name" value="NAD KINASE"/>
    <property type="match status" value="1"/>
</dbReference>
<dbReference type="GO" id="GO:0003951">
    <property type="term" value="F:NAD+ kinase activity"/>
    <property type="evidence" value="ECO:0007669"/>
    <property type="project" value="UniProtKB-UniRule"/>
</dbReference>
<keyword evidence="6" id="KW-0067">ATP-binding</keyword>
<dbReference type="GO" id="GO:0006741">
    <property type="term" value="P:NADP+ biosynthetic process"/>
    <property type="evidence" value="ECO:0007669"/>
    <property type="project" value="UniProtKB-UniRule"/>
</dbReference>
<comment type="cofactor">
    <cofactor evidence="6">
        <name>a divalent metal cation</name>
        <dbReference type="ChEBI" id="CHEBI:60240"/>
    </cofactor>
</comment>
<evidence type="ECO:0000256" key="4">
    <source>
        <dbReference type="ARBA" id="ARBA00023027"/>
    </source>
</evidence>
<feature type="active site" description="Proton acceptor" evidence="6">
    <location>
        <position position="68"/>
    </location>
</feature>
<evidence type="ECO:0000256" key="5">
    <source>
        <dbReference type="ARBA" id="ARBA00047925"/>
    </source>
</evidence>
<keyword evidence="6" id="KW-0963">Cytoplasm</keyword>
<evidence type="ECO:0000256" key="6">
    <source>
        <dbReference type="HAMAP-Rule" id="MF_00361"/>
    </source>
</evidence>
<accession>A0A9D9HTU8</accession>
<name>A0A9D9HTU8_9BACT</name>
<dbReference type="Proteomes" id="UP000823641">
    <property type="component" value="Unassembled WGS sequence"/>
</dbReference>
<comment type="subcellular location">
    <subcellularLocation>
        <location evidence="6">Cytoplasm</location>
    </subcellularLocation>
</comment>
<evidence type="ECO:0000313" key="8">
    <source>
        <dbReference type="Proteomes" id="UP000823641"/>
    </source>
</evidence>
<dbReference type="HAMAP" id="MF_00361">
    <property type="entry name" value="NAD_kinase"/>
    <property type="match status" value="1"/>
</dbReference>
<dbReference type="EMBL" id="JADIMG010000050">
    <property type="protein sequence ID" value="MBO8459669.1"/>
    <property type="molecule type" value="Genomic_DNA"/>
</dbReference>
<dbReference type="GO" id="GO:0005524">
    <property type="term" value="F:ATP binding"/>
    <property type="evidence" value="ECO:0007669"/>
    <property type="project" value="UniProtKB-KW"/>
</dbReference>
<comment type="catalytic activity">
    <reaction evidence="5 6">
        <text>NAD(+) + ATP = ADP + NADP(+) + H(+)</text>
        <dbReference type="Rhea" id="RHEA:18629"/>
        <dbReference type="ChEBI" id="CHEBI:15378"/>
        <dbReference type="ChEBI" id="CHEBI:30616"/>
        <dbReference type="ChEBI" id="CHEBI:57540"/>
        <dbReference type="ChEBI" id="CHEBI:58349"/>
        <dbReference type="ChEBI" id="CHEBI:456216"/>
        <dbReference type="EC" id="2.7.1.23"/>
    </reaction>
</comment>
<feature type="binding site" evidence="6">
    <location>
        <begin position="68"/>
        <end position="69"/>
    </location>
    <ligand>
        <name>NAD(+)</name>
        <dbReference type="ChEBI" id="CHEBI:57540"/>
    </ligand>
</feature>
<keyword evidence="6" id="KW-0547">Nucleotide-binding</keyword>
<feature type="binding site" evidence="6">
    <location>
        <begin position="141"/>
        <end position="142"/>
    </location>
    <ligand>
        <name>NAD(+)</name>
        <dbReference type="ChEBI" id="CHEBI:57540"/>
    </ligand>
</feature>
<keyword evidence="2 6" id="KW-0418">Kinase</keyword>
<keyword evidence="4 6" id="KW-0520">NAD</keyword>
<comment type="function">
    <text evidence="6">Involved in the regulation of the intracellular balance of NAD and NADP, and is a key enzyme in the biosynthesis of NADP. Catalyzes specifically the phosphorylation on 2'-hydroxyl of the adenosine moiety of NAD to yield NADP.</text>
</comment>
<dbReference type="InterPro" id="IPR017437">
    <property type="entry name" value="ATP-NAD_kinase_PpnK-typ_C"/>
</dbReference>
<gene>
    <name evidence="6" type="primary">nadK</name>
    <name evidence="7" type="ORF">IAA73_04965</name>
</gene>
<organism evidence="7 8">
    <name type="scientific">Candidatus Gallipaludibacter merdavium</name>
    <dbReference type="NCBI Taxonomy" id="2840839"/>
    <lineage>
        <taxon>Bacteria</taxon>
        <taxon>Pseudomonadati</taxon>
        <taxon>Bacteroidota</taxon>
        <taxon>Bacteroidia</taxon>
        <taxon>Bacteroidales</taxon>
        <taxon>Candidatus Gallipaludibacter</taxon>
    </lineage>
</organism>
<comment type="similarity">
    <text evidence="6">Belongs to the NAD kinase family.</text>
</comment>
<dbReference type="GO" id="GO:0019674">
    <property type="term" value="P:NAD+ metabolic process"/>
    <property type="evidence" value="ECO:0007669"/>
    <property type="project" value="InterPro"/>
</dbReference>
<comment type="caution">
    <text evidence="6">Lacks conserved residue(s) required for the propagation of feature annotation.</text>
</comment>
<sequence>MKVAIFGNTDKKQTLDQVRCALQLLQNNGLQVLLSDELSHTLDEHLTKECAIWNRNIPIDWALSIGGDGTFLTTAARVKAETPILGLNTGRLGFLADIAADETENALKKVIEGKYSIERRTTLQINDQSGQLLGNNPYALNEIAVLKQDLSSMITVHVTLNGEYLHSYQADGLIIATPTGSTAYSLSVGGPILTPEERNLILSPVATHSLNVRPLVIPDDWKIDLAINSRSESFLVSLDGRSQVLNHNVRLSVSTSDRIVSTIRIEGHSFFQTLKSKLMWGADMRQ</sequence>
<comment type="caution">
    <text evidence="7">The sequence shown here is derived from an EMBL/GenBank/DDBJ whole genome shotgun (WGS) entry which is preliminary data.</text>
</comment>